<dbReference type="Pfam" id="PF22725">
    <property type="entry name" value="GFO_IDH_MocA_C3"/>
    <property type="match status" value="1"/>
</dbReference>
<feature type="domain" description="GFO/IDH/MocA-like oxidoreductase" evidence="3">
    <location>
        <begin position="162"/>
        <end position="231"/>
    </location>
</feature>
<evidence type="ECO:0000259" key="3">
    <source>
        <dbReference type="Pfam" id="PF22725"/>
    </source>
</evidence>
<dbReference type="EMBL" id="CP151632">
    <property type="protein sequence ID" value="WZO34053.1"/>
    <property type="molecule type" value="Genomic_DNA"/>
</dbReference>
<evidence type="ECO:0000313" key="4">
    <source>
        <dbReference type="EMBL" id="WZO34053.1"/>
    </source>
</evidence>
<dbReference type="AlphaFoldDB" id="A0AAU6SAW6"/>
<dbReference type="PANTHER" id="PTHR43377">
    <property type="entry name" value="BILIVERDIN REDUCTASE A"/>
    <property type="match status" value="1"/>
</dbReference>
<dbReference type="PANTHER" id="PTHR43377:SF1">
    <property type="entry name" value="BILIVERDIN REDUCTASE A"/>
    <property type="match status" value="1"/>
</dbReference>
<dbReference type="Gene3D" id="3.30.360.10">
    <property type="entry name" value="Dihydrodipicolinate Reductase, domain 2"/>
    <property type="match status" value="1"/>
</dbReference>
<dbReference type="RefSeq" id="WP_349428603.1">
    <property type="nucleotide sequence ID" value="NZ_CP151632.1"/>
</dbReference>
<feature type="domain" description="Gfo/Idh/MocA-like oxidoreductase N-terminal" evidence="2">
    <location>
        <begin position="3"/>
        <end position="120"/>
    </location>
</feature>
<dbReference type="SUPFAM" id="SSF51735">
    <property type="entry name" value="NAD(P)-binding Rossmann-fold domains"/>
    <property type="match status" value="1"/>
</dbReference>
<evidence type="ECO:0000256" key="1">
    <source>
        <dbReference type="ARBA" id="ARBA00023027"/>
    </source>
</evidence>
<organism evidence="4">
    <name type="scientific">Microbacterium sp. LWS13-1.2</name>
    <dbReference type="NCBI Taxonomy" id="3135264"/>
    <lineage>
        <taxon>Bacteria</taxon>
        <taxon>Bacillati</taxon>
        <taxon>Actinomycetota</taxon>
        <taxon>Actinomycetes</taxon>
        <taxon>Micrococcales</taxon>
        <taxon>Microbacteriaceae</taxon>
        <taxon>Microbacterium</taxon>
    </lineage>
</organism>
<reference evidence="4" key="1">
    <citation type="submission" date="2024-04" db="EMBL/GenBank/DDBJ databases">
        <authorList>
            <person name="Roder T."/>
            <person name="Oberhansli S."/>
            <person name="Kreuzer M."/>
        </authorList>
    </citation>
    <scope>NUCLEOTIDE SEQUENCE</scope>
    <source>
        <strain evidence="4">LWS13-1.2</strain>
    </source>
</reference>
<accession>A0AAU6SAW6</accession>
<dbReference type="InterPro" id="IPR036291">
    <property type="entry name" value="NAD(P)-bd_dom_sf"/>
</dbReference>
<dbReference type="Gene3D" id="3.40.50.720">
    <property type="entry name" value="NAD(P)-binding Rossmann-like Domain"/>
    <property type="match status" value="1"/>
</dbReference>
<evidence type="ECO:0000259" key="2">
    <source>
        <dbReference type="Pfam" id="PF01408"/>
    </source>
</evidence>
<sequence>MREVVLVGAGGMGRAWIDVIERRPDLRVSALVDVSVAAAQAAARERGWDVPCVATVAEAFAAVEPPSMLLNVTIPEAHRAVSEAALRAGVPVLSEKPVTPTVADALALAAVSEQQGVLLATSQSRRHLAGLRAFRDAVAAYGGAGQLDAAFFQNPRFGGFRDEMDSPLLIDMAIHTFDQARYVLGSEPASVYCEEFSPPWSWYRGGAAAQAVFRFTDGARFAYSGSWCADGLTTSWNGAWRASAAGGSVEWDGEQAVRAQDAHDVPQTLQPVEQVEGLDAALAEFLQALDGGPLPSGEIHANIWSLAMVEAAVASARSGAPVLLDEVFARAAAACVAEARSSGDDDTADLVASWGGAPPR</sequence>
<dbReference type="InterPro" id="IPR051450">
    <property type="entry name" value="Gfo/Idh/MocA_Oxidoreductases"/>
</dbReference>
<dbReference type="Pfam" id="PF01408">
    <property type="entry name" value="GFO_IDH_MocA"/>
    <property type="match status" value="1"/>
</dbReference>
<proteinExistence type="predicted"/>
<dbReference type="InterPro" id="IPR000683">
    <property type="entry name" value="Gfo/Idh/MocA-like_OxRdtase_N"/>
</dbReference>
<name>A0AAU6SAW6_9MICO</name>
<dbReference type="SUPFAM" id="SSF55347">
    <property type="entry name" value="Glyceraldehyde-3-phosphate dehydrogenase-like, C-terminal domain"/>
    <property type="match status" value="1"/>
</dbReference>
<keyword evidence="1" id="KW-0520">NAD</keyword>
<dbReference type="InterPro" id="IPR055170">
    <property type="entry name" value="GFO_IDH_MocA-like_dom"/>
</dbReference>
<gene>
    <name evidence="4" type="ORF">MRBLWS13_001696</name>
</gene>
<protein>
    <submittedName>
        <fullName evidence="4">Gfo/Idh/MocA family oxidoreductase</fullName>
    </submittedName>
</protein>
<dbReference type="GO" id="GO:0000166">
    <property type="term" value="F:nucleotide binding"/>
    <property type="evidence" value="ECO:0007669"/>
    <property type="project" value="InterPro"/>
</dbReference>